<comment type="caution">
    <text evidence="1">The sequence shown here is derived from an EMBL/GenBank/DDBJ whole genome shotgun (WGS) entry which is preliminary data.</text>
</comment>
<proteinExistence type="predicted"/>
<evidence type="ECO:0000313" key="2">
    <source>
        <dbReference type="Proteomes" id="UP001226434"/>
    </source>
</evidence>
<protein>
    <recommendedName>
        <fullName evidence="3">Tetratricopeptide repeat protein</fullName>
    </recommendedName>
</protein>
<keyword evidence="2" id="KW-1185">Reference proteome</keyword>
<accession>A0ABT6RGR6</accession>
<evidence type="ECO:0008006" key="3">
    <source>
        <dbReference type="Google" id="ProtNLM"/>
    </source>
</evidence>
<gene>
    <name evidence="1" type="ORF">QJ048_18315</name>
</gene>
<dbReference type="Proteomes" id="UP001226434">
    <property type="component" value="Unassembled WGS sequence"/>
</dbReference>
<reference evidence="1 2" key="1">
    <citation type="submission" date="2023-05" db="EMBL/GenBank/DDBJ databases">
        <title>Genome sequence of Pinibacter sp. MAH-24.</title>
        <authorList>
            <person name="Huq M.A."/>
        </authorList>
    </citation>
    <scope>NUCLEOTIDE SEQUENCE [LARGE SCALE GENOMIC DNA]</scope>
    <source>
        <strain evidence="1 2">MAH-24</strain>
    </source>
</reference>
<sequence length="287" mass="32219">MNISNIIQELFHQKRLEDVSLEQLQMLADEEPYFAAGHFLLLKKLQETADPGFESQLHKTVLYFGNPLWLQYLLQPAIPESVAEIKHGNVQSAHIPVGQPEAAKEPVVEFKPEITSSVQEEEVLQKDAVNDDSEVIDAHSNEAIKLEPVAPAEKQPALDDSLVFEPYHTIDYFASLGIKVGKNVPLNDKLGKQLKSFTEWLKTLKRLPDSALAAQEAEDHLPMPDARVEAMAEVSIKEKETLTESMAEVLLKQGKKETAIEMYNKLSLLNPDKSHYFAAKIEALKQN</sequence>
<dbReference type="EMBL" id="JASBRG010000007">
    <property type="protein sequence ID" value="MDI3321758.1"/>
    <property type="molecule type" value="Genomic_DNA"/>
</dbReference>
<name>A0ABT6RGR6_9BACT</name>
<organism evidence="1 2">
    <name type="scientific">Pinibacter soli</name>
    <dbReference type="NCBI Taxonomy" id="3044211"/>
    <lineage>
        <taxon>Bacteria</taxon>
        <taxon>Pseudomonadati</taxon>
        <taxon>Bacteroidota</taxon>
        <taxon>Chitinophagia</taxon>
        <taxon>Chitinophagales</taxon>
        <taxon>Chitinophagaceae</taxon>
        <taxon>Pinibacter</taxon>
    </lineage>
</organism>
<evidence type="ECO:0000313" key="1">
    <source>
        <dbReference type="EMBL" id="MDI3321758.1"/>
    </source>
</evidence>
<dbReference type="RefSeq" id="WP_282335864.1">
    <property type="nucleotide sequence ID" value="NZ_JASBRG010000007.1"/>
</dbReference>